<organism evidence="2 3">
    <name type="scientific">Ajellomyces capsulatus (strain H88)</name>
    <name type="common">Darling's disease fungus</name>
    <name type="synonym">Histoplasma capsulatum</name>
    <dbReference type="NCBI Taxonomy" id="544711"/>
    <lineage>
        <taxon>Eukaryota</taxon>
        <taxon>Fungi</taxon>
        <taxon>Dikarya</taxon>
        <taxon>Ascomycota</taxon>
        <taxon>Pezizomycotina</taxon>
        <taxon>Eurotiomycetes</taxon>
        <taxon>Eurotiomycetidae</taxon>
        <taxon>Onygenales</taxon>
        <taxon>Ajellomycetaceae</taxon>
        <taxon>Histoplasma</taxon>
    </lineage>
</organism>
<keyword evidence="1" id="KW-0472">Membrane</keyword>
<name>A0A8A1L844_AJEC8</name>
<proteinExistence type="predicted"/>
<feature type="transmembrane region" description="Helical" evidence="1">
    <location>
        <begin position="12"/>
        <end position="29"/>
    </location>
</feature>
<evidence type="ECO:0000313" key="2">
    <source>
        <dbReference type="EMBL" id="QSS48935.1"/>
    </source>
</evidence>
<gene>
    <name evidence="2" type="ORF">I7I53_09149</name>
</gene>
<keyword evidence="1" id="KW-1133">Transmembrane helix</keyword>
<dbReference type="VEuPathDB" id="FungiDB:I7I53_09149"/>
<sequence>MYILWCCLRYFWVRLVLVIVTITHARMLMLTMREKMKKVIIIMRRGMARTTRASIEICYGPRFFPSAFKCIGSEFGLDFWELWCNRAILIDWMVLCKG</sequence>
<keyword evidence="1" id="KW-0812">Transmembrane</keyword>
<dbReference type="Proteomes" id="UP000663419">
    <property type="component" value="Chromosome 1"/>
</dbReference>
<evidence type="ECO:0000313" key="3">
    <source>
        <dbReference type="Proteomes" id="UP000663419"/>
    </source>
</evidence>
<evidence type="ECO:0000256" key="1">
    <source>
        <dbReference type="SAM" id="Phobius"/>
    </source>
</evidence>
<dbReference type="EMBL" id="CP069102">
    <property type="protein sequence ID" value="QSS48935.1"/>
    <property type="molecule type" value="Genomic_DNA"/>
</dbReference>
<protein>
    <submittedName>
        <fullName evidence="2">DUF1769 superfamily domain-containing protein</fullName>
    </submittedName>
</protein>
<accession>A0A8A1L844</accession>
<reference evidence="2" key="1">
    <citation type="submission" date="2021-01" db="EMBL/GenBank/DDBJ databases">
        <title>Chromosome-level genome assembly of a human fungal pathogen reveals clustering of transcriptionally co-regulated genes.</title>
        <authorList>
            <person name="Voorhies M."/>
            <person name="Cohen S."/>
            <person name="Shea T.P."/>
            <person name="Petrus S."/>
            <person name="Munoz J.F."/>
            <person name="Poplawski S."/>
            <person name="Goldman W.E."/>
            <person name="Michael T."/>
            <person name="Cuomo C.A."/>
            <person name="Sil A."/>
            <person name="Beyhan S."/>
        </authorList>
    </citation>
    <scope>NUCLEOTIDE SEQUENCE</scope>
    <source>
        <strain evidence="2">H88</strain>
    </source>
</reference>
<dbReference type="AlphaFoldDB" id="A0A8A1L844"/>